<dbReference type="EMBL" id="JAOPGA020001767">
    <property type="protein sequence ID" value="KAL0491164.1"/>
    <property type="molecule type" value="Genomic_DNA"/>
</dbReference>
<feature type="region of interest" description="Disordered" evidence="1">
    <location>
        <begin position="107"/>
        <end position="145"/>
    </location>
</feature>
<dbReference type="Proteomes" id="UP001431209">
    <property type="component" value="Unassembled WGS sequence"/>
</dbReference>
<keyword evidence="3" id="KW-1185">Reference proteome</keyword>
<organism evidence="2 3">
    <name type="scientific">Acrasis kona</name>
    <dbReference type="NCBI Taxonomy" id="1008807"/>
    <lineage>
        <taxon>Eukaryota</taxon>
        <taxon>Discoba</taxon>
        <taxon>Heterolobosea</taxon>
        <taxon>Tetramitia</taxon>
        <taxon>Eutetramitia</taxon>
        <taxon>Acrasidae</taxon>
        <taxon>Acrasis</taxon>
    </lineage>
</organism>
<protein>
    <submittedName>
        <fullName evidence="2">IgA-specific serine endopeptidase autotransporter</fullName>
    </submittedName>
</protein>
<proteinExistence type="predicted"/>
<feature type="region of interest" description="Disordered" evidence="1">
    <location>
        <begin position="1"/>
        <end position="22"/>
    </location>
</feature>
<sequence length="460" mass="54482">MSTYNNYSSWSTERREDAEERRIRKENEAAKRREFELASQRRKEQLEEKKKFEVEQAALRRKKAEEEVINKFGWNARAPGSTYNHQYQSESQYNNSYYKQDASYGNQYDQYDNQYDNQPVYNNQNNYDDYTQPLHDSYSNTNDNYASEYSQDAYYQQEYNPTTRHNVQDVYQQEPTVYEEQNYEQNHYNDYYDNSNYSEPLYQQSNYQDDYYQDTQPTQQYEPQPTYDSYEPSQPVQLTKPTVMERNNNFETRAPVATMNRNTNFDSYSSAVEKRSFKLRPCGHKGRTQYFIARDMHTNATAMKIAFYLDEANSTIEVQDVLGEEIAVIKKMIMSLRPCFHVKQQGYMIGKCTERFKSKDSSKKYNYSRGDGDDLKMVGQFGSSWKVVKNHRAVSNITQDKDGFEVDIESNDPLDTNHIMMMVLIMIEERFMNGGNKTMTHSMVIKDQGAIGRARTREVY</sequence>
<dbReference type="AlphaFoldDB" id="A0AAW2ZPK1"/>
<feature type="compositionally biased region" description="Basic and acidic residues" evidence="1">
    <location>
        <begin position="12"/>
        <end position="22"/>
    </location>
</feature>
<evidence type="ECO:0000256" key="1">
    <source>
        <dbReference type="SAM" id="MobiDB-lite"/>
    </source>
</evidence>
<feature type="compositionally biased region" description="Polar residues" evidence="1">
    <location>
        <begin position="1"/>
        <end position="11"/>
    </location>
</feature>
<comment type="caution">
    <text evidence="2">The sequence shown here is derived from an EMBL/GenBank/DDBJ whole genome shotgun (WGS) entry which is preliminary data.</text>
</comment>
<name>A0AAW2ZPK1_9EUKA</name>
<gene>
    <name evidence="2" type="ORF">AKO1_010016</name>
</gene>
<accession>A0AAW2ZPK1</accession>
<feature type="compositionally biased region" description="Low complexity" evidence="1">
    <location>
        <begin position="107"/>
        <end position="130"/>
    </location>
</feature>
<evidence type="ECO:0000313" key="3">
    <source>
        <dbReference type="Proteomes" id="UP001431209"/>
    </source>
</evidence>
<reference evidence="2 3" key="1">
    <citation type="submission" date="2024-03" db="EMBL/GenBank/DDBJ databases">
        <title>The Acrasis kona genome and developmental transcriptomes reveal deep origins of eukaryotic multicellular pathways.</title>
        <authorList>
            <person name="Sheikh S."/>
            <person name="Fu C.-J."/>
            <person name="Brown M.W."/>
            <person name="Baldauf S.L."/>
        </authorList>
    </citation>
    <scope>NUCLEOTIDE SEQUENCE [LARGE SCALE GENOMIC DNA]</scope>
    <source>
        <strain evidence="2 3">ATCC MYA-3509</strain>
    </source>
</reference>
<evidence type="ECO:0000313" key="2">
    <source>
        <dbReference type="EMBL" id="KAL0491164.1"/>
    </source>
</evidence>